<keyword evidence="3" id="KW-1185">Reference proteome</keyword>
<organism evidence="2 3">
    <name type="scientific">Parasphingorhabdus litoris</name>
    <dbReference type="NCBI Taxonomy" id="394733"/>
    <lineage>
        <taxon>Bacteria</taxon>
        <taxon>Pseudomonadati</taxon>
        <taxon>Pseudomonadota</taxon>
        <taxon>Alphaproteobacteria</taxon>
        <taxon>Sphingomonadales</taxon>
        <taxon>Sphingomonadaceae</taxon>
        <taxon>Parasphingorhabdus</taxon>
    </lineage>
</organism>
<proteinExistence type="predicted"/>
<dbReference type="Pfam" id="PF07045">
    <property type="entry name" value="DUF1330"/>
    <property type="match status" value="1"/>
</dbReference>
<evidence type="ECO:0000313" key="2">
    <source>
        <dbReference type="EMBL" id="GAA0465546.1"/>
    </source>
</evidence>
<evidence type="ECO:0000259" key="1">
    <source>
        <dbReference type="Pfam" id="PF07045"/>
    </source>
</evidence>
<dbReference type="Gene3D" id="3.30.70.100">
    <property type="match status" value="1"/>
</dbReference>
<dbReference type="InterPro" id="IPR010753">
    <property type="entry name" value="DUF1330"/>
</dbReference>
<name>A0ABP3JVW4_9SPHN</name>
<reference evidence="3" key="1">
    <citation type="journal article" date="2019" name="Int. J. Syst. Evol. Microbiol.">
        <title>The Global Catalogue of Microorganisms (GCM) 10K type strain sequencing project: providing services to taxonomists for standard genome sequencing and annotation.</title>
        <authorList>
            <consortium name="The Broad Institute Genomics Platform"/>
            <consortium name="The Broad Institute Genome Sequencing Center for Infectious Disease"/>
            <person name="Wu L."/>
            <person name="Ma J."/>
        </authorList>
    </citation>
    <scope>NUCLEOTIDE SEQUENCE [LARGE SCALE GENOMIC DNA]</scope>
    <source>
        <strain evidence="3">JCM 14162</strain>
    </source>
</reference>
<evidence type="ECO:0000313" key="3">
    <source>
        <dbReference type="Proteomes" id="UP001500713"/>
    </source>
</evidence>
<dbReference type="SUPFAM" id="SSF54909">
    <property type="entry name" value="Dimeric alpha+beta barrel"/>
    <property type="match status" value="1"/>
</dbReference>
<dbReference type="InterPro" id="IPR011008">
    <property type="entry name" value="Dimeric_a/b-barrel"/>
</dbReference>
<dbReference type="Proteomes" id="UP001500713">
    <property type="component" value="Unassembled WGS sequence"/>
</dbReference>
<protein>
    <recommendedName>
        <fullName evidence="1">DUF1330 domain-containing protein</fullName>
    </recommendedName>
</protein>
<comment type="caution">
    <text evidence="2">The sequence shown here is derived from an EMBL/GenBank/DDBJ whole genome shotgun (WGS) entry which is preliminary data.</text>
</comment>
<dbReference type="RefSeq" id="WP_229954178.1">
    <property type="nucleotide sequence ID" value="NZ_BAAAEM010000002.1"/>
</dbReference>
<feature type="domain" description="DUF1330" evidence="1">
    <location>
        <begin position="61"/>
        <end position="146"/>
    </location>
</feature>
<accession>A0ABP3JVW4</accession>
<dbReference type="EMBL" id="BAAAEM010000002">
    <property type="protein sequence ID" value="GAA0465546.1"/>
    <property type="molecule type" value="Genomic_DNA"/>
</dbReference>
<gene>
    <name evidence="2" type="ORF">GCM10009096_02690</name>
</gene>
<sequence length="148" mass="16433">MKANAQQFLEWFGDGSDGSSPTETQWTHILQLPEKKPVTLINFFKLNQRATYPVDFGDFDTNVTGEVAFSRYAEVSVPTMERVGGKFHHVGPFSGMFIGEDEDWDIIAIGAYPDLHSLVSLYADAGYRAAFVHRTAACERQKVIIAAG</sequence>